<dbReference type="InterPro" id="IPR007375">
    <property type="entry name" value="SoxG"/>
</dbReference>
<proteinExistence type="predicted"/>
<name>A0A6L6VI20_AGRVI</name>
<evidence type="ECO:0000313" key="1">
    <source>
        <dbReference type="EMBL" id="MUZ74495.1"/>
    </source>
</evidence>
<reference evidence="1 2" key="1">
    <citation type="submission" date="2019-12" db="EMBL/GenBank/DDBJ databases">
        <title>Whole-genome sequencing of Allorhizobium vitis.</title>
        <authorList>
            <person name="Gan H.M."/>
            <person name="Szegedi E."/>
            <person name="Burr T."/>
            <person name="Savka M.A."/>
        </authorList>
    </citation>
    <scope>NUCLEOTIDE SEQUENCE [LARGE SCALE GENOMIC DNA]</scope>
    <source>
        <strain evidence="1 2">CG516</strain>
    </source>
</reference>
<dbReference type="AlphaFoldDB" id="A0A6L6VI20"/>
<dbReference type="Pfam" id="PF04268">
    <property type="entry name" value="SoxG"/>
    <property type="match status" value="1"/>
</dbReference>
<organism evidence="1 2">
    <name type="scientific">Agrobacterium vitis</name>
    <name type="common">Rhizobium vitis</name>
    <dbReference type="NCBI Taxonomy" id="373"/>
    <lineage>
        <taxon>Bacteria</taxon>
        <taxon>Pseudomonadati</taxon>
        <taxon>Pseudomonadota</taxon>
        <taxon>Alphaproteobacteria</taxon>
        <taxon>Hyphomicrobiales</taxon>
        <taxon>Rhizobiaceae</taxon>
        <taxon>Rhizobium/Agrobacterium group</taxon>
        <taxon>Agrobacterium</taxon>
    </lineage>
</organism>
<evidence type="ECO:0000313" key="2">
    <source>
        <dbReference type="Proteomes" id="UP000477951"/>
    </source>
</evidence>
<dbReference type="SUPFAM" id="SSF103025">
    <property type="entry name" value="Folate-binding domain"/>
    <property type="match status" value="1"/>
</dbReference>
<dbReference type="RefSeq" id="WP_156615487.1">
    <property type="nucleotide sequence ID" value="NZ_WPHR01000016.1"/>
</dbReference>
<dbReference type="InterPro" id="IPR027266">
    <property type="entry name" value="TrmE/GcvT-like"/>
</dbReference>
<accession>A0A6L6VI20</accession>
<sequence>MSEFELLHRSAIKTNSSRASDAFSLKALPESTIIHVLGRPCQDLNVRLQQRFAADYAVRFFGPGQWLVVKDEETSTAELAAMVSEIHPEAFAVDQSHGRVRLEIDGSAARAVLAKGTAVDLDGMELGGSATTLMGHISVHITRTGQNRFELIVLRGFAQSLWDEITHLSAEF</sequence>
<protein>
    <submittedName>
        <fullName evidence="1">Sarcosine oxidase subunit gamma</fullName>
    </submittedName>
</protein>
<dbReference type="Gene3D" id="3.30.1360.120">
    <property type="entry name" value="Probable tRNA modification gtpase trme, domain 1"/>
    <property type="match status" value="1"/>
</dbReference>
<comment type="caution">
    <text evidence="1">The sequence shown here is derived from an EMBL/GenBank/DDBJ whole genome shotgun (WGS) entry which is preliminary data.</text>
</comment>
<gene>
    <name evidence="1" type="ORF">GOZ90_17545</name>
</gene>
<dbReference type="Proteomes" id="UP000477951">
    <property type="component" value="Unassembled WGS sequence"/>
</dbReference>
<dbReference type="EMBL" id="WPHR01000016">
    <property type="protein sequence ID" value="MUZ74495.1"/>
    <property type="molecule type" value="Genomic_DNA"/>
</dbReference>